<dbReference type="PANTHER" id="PTHR30543">
    <property type="entry name" value="CHROMATE REDUCTASE"/>
    <property type="match status" value="1"/>
</dbReference>
<sequence length="189" mass="20327">MHILALSGSTRRASTNTALLQALSAIAPEGMDITVFDGLGQLPIFSPDLEGPDRPKAVSNFIAQIKAADGVIIASPEYVRALPGGLKNALDWLVSGEELIGKPIALAHASHRGDEMLTDLRRVLSTVSSGFTTDIFLRIPVMASTPEEIHALVTRTDMAQDARAFLTRFSQWVHRLLPAQAACEDQNTA</sequence>
<accession>A0A2R4M006</accession>
<dbReference type="InterPro" id="IPR050712">
    <property type="entry name" value="NAD(P)H-dep_reductase"/>
</dbReference>
<name>A0A2R4M006_9RHOB</name>
<gene>
    <name evidence="2" type="ORF">DA792_05075</name>
</gene>
<dbReference type="Pfam" id="PF03358">
    <property type="entry name" value="FMN_red"/>
    <property type="match status" value="1"/>
</dbReference>
<dbReference type="InterPro" id="IPR005025">
    <property type="entry name" value="FMN_Rdtase-like_dom"/>
</dbReference>
<dbReference type="InterPro" id="IPR029039">
    <property type="entry name" value="Flavoprotein-like_sf"/>
</dbReference>
<organism evidence="2 3">
    <name type="scientific">Celeribacter baekdonensis</name>
    <dbReference type="NCBI Taxonomy" id="875171"/>
    <lineage>
        <taxon>Bacteria</taxon>
        <taxon>Pseudomonadati</taxon>
        <taxon>Pseudomonadota</taxon>
        <taxon>Alphaproteobacteria</taxon>
        <taxon>Rhodobacterales</taxon>
        <taxon>Roseobacteraceae</taxon>
        <taxon>Celeribacter</taxon>
    </lineage>
</organism>
<dbReference type="AlphaFoldDB" id="A0A2R4M006"/>
<dbReference type="Proteomes" id="UP000241447">
    <property type="component" value="Chromosome"/>
</dbReference>
<dbReference type="GO" id="GO:0005829">
    <property type="term" value="C:cytosol"/>
    <property type="evidence" value="ECO:0007669"/>
    <property type="project" value="TreeGrafter"/>
</dbReference>
<dbReference type="GO" id="GO:0016491">
    <property type="term" value="F:oxidoreductase activity"/>
    <property type="evidence" value="ECO:0007669"/>
    <property type="project" value="InterPro"/>
</dbReference>
<dbReference type="OrthoDB" id="9812295at2"/>
<feature type="domain" description="NADPH-dependent FMN reductase-like" evidence="1">
    <location>
        <begin position="1"/>
        <end position="127"/>
    </location>
</feature>
<evidence type="ECO:0000259" key="1">
    <source>
        <dbReference type="Pfam" id="PF03358"/>
    </source>
</evidence>
<evidence type="ECO:0000313" key="2">
    <source>
        <dbReference type="EMBL" id="AVW90534.1"/>
    </source>
</evidence>
<dbReference type="SUPFAM" id="SSF52218">
    <property type="entry name" value="Flavoproteins"/>
    <property type="match status" value="1"/>
</dbReference>
<dbReference type="Gene3D" id="3.40.50.360">
    <property type="match status" value="1"/>
</dbReference>
<protein>
    <submittedName>
        <fullName evidence="2">FMN reductase</fullName>
    </submittedName>
</protein>
<proteinExistence type="predicted"/>
<dbReference type="KEGG" id="cbak:DA792_05075"/>
<dbReference type="GO" id="GO:0010181">
    <property type="term" value="F:FMN binding"/>
    <property type="evidence" value="ECO:0007669"/>
    <property type="project" value="TreeGrafter"/>
</dbReference>
<evidence type="ECO:0000313" key="3">
    <source>
        <dbReference type="Proteomes" id="UP000241447"/>
    </source>
</evidence>
<dbReference type="RefSeq" id="WP_107718665.1">
    <property type="nucleotide sequence ID" value="NZ_CP028475.1"/>
</dbReference>
<dbReference type="PANTHER" id="PTHR30543:SF21">
    <property type="entry name" value="NAD(P)H-DEPENDENT FMN REDUCTASE LOT6"/>
    <property type="match status" value="1"/>
</dbReference>
<reference evidence="2 3" key="1">
    <citation type="submission" date="2018-03" db="EMBL/GenBank/DDBJ databases">
        <title>The Complete Genome of Celeribacter baekdonensis strain LH4, a Thiosulfate-Oxidizing Alphaproteobacterium Isolated from Gulf of Mexico Continental Slope Sediments.</title>
        <authorList>
            <person name="Flood B.E."/>
            <person name="Bailey J.V."/>
            <person name="Leprich D."/>
        </authorList>
    </citation>
    <scope>NUCLEOTIDE SEQUENCE [LARGE SCALE GENOMIC DNA]</scope>
    <source>
        <strain evidence="2 3">LH4</strain>
    </source>
</reference>
<dbReference type="EMBL" id="CP028475">
    <property type="protein sequence ID" value="AVW90534.1"/>
    <property type="molecule type" value="Genomic_DNA"/>
</dbReference>